<feature type="repeat" description="RCC1" evidence="3">
    <location>
        <begin position="229"/>
        <end position="280"/>
    </location>
</feature>
<evidence type="ECO:0000259" key="6">
    <source>
        <dbReference type="Pfam" id="PF25390"/>
    </source>
</evidence>
<dbReference type="FunCoup" id="A0A2P6N3W6">
    <property type="interactions" value="94"/>
</dbReference>
<keyword evidence="2" id="KW-0677">Repeat</keyword>
<keyword evidence="5" id="KW-0732">Signal</keyword>
<feature type="chain" id="PRO_5015116477" evidence="5">
    <location>
        <begin position="22"/>
        <end position="492"/>
    </location>
</feature>
<dbReference type="InterPro" id="IPR058923">
    <property type="entry name" value="RCC1-like_dom"/>
</dbReference>
<dbReference type="PROSITE" id="PS50012">
    <property type="entry name" value="RCC1_3"/>
    <property type="match status" value="5"/>
</dbReference>
<dbReference type="PANTHER" id="PTHR45982">
    <property type="entry name" value="REGULATOR OF CHROMOSOME CONDENSATION"/>
    <property type="match status" value="1"/>
</dbReference>
<evidence type="ECO:0000256" key="1">
    <source>
        <dbReference type="ARBA" id="ARBA00022658"/>
    </source>
</evidence>
<comment type="caution">
    <text evidence="7">The sequence shown here is derived from an EMBL/GenBank/DDBJ whole genome shotgun (WGS) entry which is preliminary data.</text>
</comment>
<evidence type="ECO:0000256" key="4">
    <source>
        <dbReference type="SAM" id="MobiDB-lite"/>
    </source>
</evidence>
<feature type="domain" description="RCC1-like" evidence="6">
    <location>
        <begin position="108"/>
        <end position="413"/>
    </location>
</feature>
<feature type="region of interest" description="Disordered" evidence="4">
    <location>
        <begin position="46"/>
        <end position="68"/>
    </location>
</feature>
<protein>
    <submittedName>
        <fullName evidence="7">Regulator of chromosome condensation</fullName>
    </submittedName>
</protein>
<gene>
    <name evidence="7" type="ORF">PROFUN_13490</name>
</gene>
<dbReference type="InParanoid" id="A0A2P6N3W6"/>
<keyword evidence="8" id="KW-1185">Reference proteome</keyword>
<dbReference type="EMBL" id="MDYQ01000212">
    <property type="protein sequence ID" value="PRP78657.1"/>
    <property type="molecule type" value="Genomic_DNA"/>
</dbReference>
<accession>A0A2P6N3W6</accession>
<dbReference type="PROSITE" id="PS00626">
    <property type="entry name" value="RCC1_2"/>
    <property type="match status" value="1"/>
</dbReference>
<evidence type="ECO:0000256" key="5">
    <source>
        <dbReference type="SAM" id="SignalP"/>
    </source>
</evidence>
<dbReference type="PRINTS" id="PR00633">
    <property type="entry name" value="RCCNDNSATION"/>
</dbReference>
<proteinExistence type="predicted"/>
<feature type="signal peptide" evidence="5">
    <location>
        <begin position="1"/>
        <end position="21"/>
    </location>
</feature>
<evidence type="ECO:0000256" key="2">
    <source>
        <dbReference type="ARBA" id="ARBA00022737"/>
    </source>
</evidence>
<feature type="compositionally biased region" description="Acidic residues" evidence="4">
    <location>
        <begin position="46"/>
        <end position="60"/>
    </location>
</feature>
<dbReference type="SUPFAM" id="SSF50985">
    <property type="entry name" value="RCC1/BLIP-II"/>
    <property type="match status" value="2"/>
</dbReference>
<dbReference type="PANTHER" id="PTHR45982:SF1">
    <property type="entry name" value="REGULATOR OF CHROMOSOME CONDENSATION"/>
    <property type="match status" value="1"/>
</dbReference>
<feature type="repeat" description="RCC1" evidence="3">
    <location>
        <begin position="172"/>
        <end position="228"/>
    </location>
</feature>
<evidence type="ECO:0000256" key="3">
    <source>
        <dbReference type="PROSITE-ProRule" id="PRU00235"/>
    </source>
</evidence>
<feature type="repeat" description="RCC1" evidence="3">
    <location>
        <begin position="426"/>
        <end position="475"/>
    </location>
</feature>
<reference evidence="7 8" key="1">
    <citation type="journal article" date="2018" name="Genome Biol. Evol.">
        <title>Multiple Roots of Fruiting Body Formation in Amoebozoa.</title>
        <authorList>
            <person name="Hillmann F."/>
            <person name="Forbes G."/>
            <person name="Novohradska S."/>
            <person name="Ferling I."/>
            <person name="Riege K."/>
            <person name="Groth M."/>
            <person name="Westermann M."/>
            <person name="Marz M."/>
            <person name="Spaller T."/>
            <person name="Winckler T."/>
            <person name="Schaap P."/>
            <person name="Glockner G."/>
        </authorList>
    </citation>
    <scope>NUCLEOTIDE SEQUENCE [LARGE SCALE GENOMIC DNA]</scope>
    <source>
        <strain evidence="7 8">Jena</strain>
    </source>
</reference>
<feature type="repeat" description="RCC1" evidence="3">
    <location>
        <begin position="324"/>
        <end position="377"/>
    </location>
</feature>
<evidence type="ECO:0000313" key="8">
    <source>
        <dbReference type="Proteomes" id="UP000241769"/>
    </source>
</evidence>
<name>A0A2P6N3W6_9EUKA</name>
<dbReference type="STRING" id="1890364.A0A2P6N3W6"/>
<dbReference type="AlphaFoldDB" id="A0A2P6N3W6"/>
<keyword evidence="1" id="KW-0344">Guanine-nucleotide releasing factor</keyword>
<dbReference type="InterPro" id="IPR000408">
    <property type="entry name" value="Reg_chr_condens"/>
</dbReference>
<feature type="repeat" description="RCC1" evidence="3">
    <location>
        <begin position="372"/>
        <end position="425"/>
    </location>
</feature>
<dbReference type="Gene3D" id="2.130.10.30">
    <property type="entry name" value="Regulator of chromosome condensation 1/beta-lactamase-inhibitor protein II"/>
    <property type="match status" value="2"/>
</dbReference>
<dbReference type="Pfam" id="PF25390">
    <property type="entry name" value="WD40_RLD"/>
    <property type="match status" value="1"/>
</dbReference>
<organism evidence="7 8">
    <name type="scientific">Planoprotostelium fungivorum</name>
    <dbReference type="NCBI Taxonomy" id="1890364"/>
    <lineage>
        <taxon>Eukaryota</taxon>
        <taxon>Amoebozoa</taxon>
        <taxon>Evosea</taxon>
        <taxon>Variosea</taxon>
        <taxon>Cavosteliida</taxon>
        <taxon>Cavosteliaceae</taxon>
        <taxon>Planoprotostelium</taxon>
    </lineage>
</organism>
<dbReference type="OrthoDB" id="19558at2759"/>
<dbReference type="Pfam" id="PF00415">
    <property type="entry name" value="RCC1"/>
    <property type="match status" value="1"/>
</dbReference>
<dbReference type="Proteomes" id="UP000241769">
    <property type="component" value="Unassembled WGS sequence"/>
</dbReference>
<dbReference type="InterPro" id="IPR009091">
    <property type="entry name" value="RCC1/BLIP-II"/>
</dbReference>
<evidence type="ECO:0000313" key="7">
    <source>
        <dbReference type="EMBL" id="PRP78657.1"/>
    </source>
</evidence>
<sequence length="492" mass="53726">MRFHSLFIIATVLLSIQLIDGVMCLDSSVLTHLAWSLGLSNNQQQEDTDNVEVDLTEDESPTEKKDTEQRLKEILASMEDSPDILQMDMNSFAHQMEGFVDPSVFSLPQQVLNITDVKAICTNGYSTVALTRDGHIIQWGISVEGYQKMSIPYLVTNISCGDYYTTALTETGELWSWGRDGSPLGHGRGVTHRPNYQSKEPARVNGLDDEVIVSFSSGQDHSLACTEEGEVYSWGADTYGQTGQTPGREYKRPALISALSEEKIVKVAAGGFHSLFLSEDGKLFYSGQLNGQGETANCRRVLAEISIETMSCGGDHMLAVSTEGHVYAWGWSEHGQIGVNGTQGEKKIEIPTKVEGLQRVKTVVGAKHGHSLAVYAWGWSEHGQIGVNGTQGEKKIEIPTKIEGLQRVKTVVGAKHGHSLAVTEDGDLFAWGWNEQGQLGLGDTYDRTVPNHVTSLKSVVDVDGGYKHTAVLNDRGEVFAFGDSVYGQLGQQ</sequence>
<dbReference type="InterPro" id="IPR051553">
    <property type="entry name" value="Ran_GTPase-activating"/>
</dbReference>